<evidence type="ECO:0000313" key="9">
    <source>
        <dbReference type="Proteomes" id="UP000224567"/>
    </source>
</evidence>
<sequence length="578" mass="64468">MIKLDGEDTGEIKYMEPSMTPSYSSYEVSVSLVIKGQDIELEKITTIMTTIDLSSNHFEGVIPKTLKDPGSLWLLNFSCNYLKGDIPMELGQLNMLEALDLSWNRLTGKIPQQLTRLTFLAKLNLSQSSCWTHSSRTSVPSHVPQPLDSEEDEDESYFFSGFTWESVVIGYGFGLIIGTIGWSLMFKAGKTSVPKTMSWNESTDCCTWDGVTGDMLTGHVIGLNLSCSLLHGTIHPNSSLVQEFEASQPFRLFLSWKHPIRNFITFKFGFTYLSSSSFGLQLDKNTFETLLQNFTKLEVLSLYSVNVSSPIPMNLSSSLRYVDLESTNLQGILTNSFFDLPNLEMLNLGYNEISGELPDSIGTLKSLNYLYLFQCAFSGSIPDSIGNLTQIRQLDFSKNNFTSHIPSTISKLTMLTRLDLSSNSLEGEMPDVFINLQELVELDLSNNSFIGPLPSLILSLTRLQRLDLPSNSLSGPLPSNTSMLQKLTFVDLSYNSLNGTIPSWVFRLPLLSWLSLDHNQLSGLVDELKANTTLEYLDLRHNQFSGPVLRSLGNLVNLVTLDLSSNNISSDVGIYYFS</sequence>
<dbReference type="GO" id="GO:0016020">
    <property type="term" value="C:membrane"/>
    <property type="evidence" value="ECO:0007669"/>
    <property type="project" value="UniProtKB-SubCell"/>
</dbReference>
<proteinExistence type="predicted"/>
<dbReference type="Pfam" id="PF08263">
    <property type="entry name" value="LRRNT_2"/>
    <property type="match status" value="1"/>
</dbReference>
<evidence type="ECO:0000313" key="8">
    <source>
        <dbReference type="EMBL" id="PHT51540.1"/>
    </source>
</evidence>
<reference evidence="9" key="2">
    <citation type="journal article" date="2017" name="J. Anim. Genet.">
        <title>Multiple reference genome sequences of hot pepper reveal the massive evolution of plant disease resistance genes by retroduplication.</title>
        <authorList>
            <person name="Kim S."/>
            <person name="Park J."/>
            <person name="Yeom S.-I."/>
            <person name="Kim Y.-M."/>
            <person name="Seo E."/>
            <person name="Kim K.-T."/>
            <person name="Kim M.-S."/>
            <person name="Lee J.M."/>
            <person name="Cheong K."/>
            <person name="Shin H.-S."/>
            <person name="Kim S.-B."/>
            <person name="Han K."/>
            <person name="Lee J."/>
            <person name="Park M."/>
            <person name="Lee H.-A."/>
            <person name="Lee H.-Y."/>
            <person name="Lee Y."/>
            <person name="Oh S."/>
            <person name="Lee J.H."/>
            <person name="Choi E."/>
            <person name="Choi E."/>
            <person name="Lee S.E."/>
            <person name="Jeon J."/>
            <person name="Kim H."/>
            <person name="Choi G."/>
            <person name="Song H."/>
            <person name="Lee J."/>
            <person name="Lee S.-C."/>
            <person name="Kwon J.-K."/>
            <person name="Lee H.-Y."/>
            <person name="Koo N."/>
            <person name="Hong Y."/>
            <person name="Kim R.W."/>
            <person name="Kang W.-H."/>
            <person name="Huh J.H."/>
            <person name="Kang B.-C."/>
            <person name="Yang T.-J."/>
            <person name="Lee Y.-H."/>
            <person name="Bennetzen J.L."/>
            <person name="Choi D."/>
        </authorList>
    </citation>
    <scope>NUCLEOTIDE SEQUENCE [LARGE SCALE GENOMIC DNA]</scope>
    <source>
        <strain evidence="9">cv. PBC81</strain>
    </source>
</reference>
<dbReference type="Pfam" id="PF13516">
    <property type="entry name" value="LRR_6"/>
    <property type="match status" value="1"/>
</dbReference>
<dbReference type="AlphaFoldDB" id="A0A2G2X261"/>
<dbReference type="InterPro" id="IPR001611">
    <property type="entry name" value="Leu-rich_rpt"/>
</dbReference>
<comment type="subcellular location">
    <subcellularLocation>
        <location evidence="1">Membrane</location>
        <topology evidence="1">Single-pass membrane protein</topology>
    </subcellularLocation>
</comment>
<dbReference type="SUPFAM" id="SSF52047">
    <property type="entry name" value="RNI-like"/>
    <property type="match status" value="1"/>
</dbReference>
<dbReference type="InterPro" id="IPR032675">
    <property type="entry name" value="LRR_dom_sf"/>
</dbReference>
<keyword evidence="5" id="KW-1133">Transmembrane helix</keyword>
<keyword evidence="4" id="KW-0677">Repeat</keyword>
<dbReference type="SMART" id="SM00369">
    <property type="entry name" value="LRR_TYP"/>
    <property type="match status" value="7"/>
</dbReference>
<evidence type="ECO:0000256" key="3">
    <source>
        <dbReference type="ARBA" id="ARBA00022692"/>
    </source>
</evidence>
<keyword evidence="9" id="KW-1185">Reference proteome</keyword>
<dbReference type="Pfam" id="PF13855">
    <property type="entry name" value="LRR_8"/>
    <property type="match status" value="3"/>
</dbReference>
<accession>A0A2G2X261</accession>
<evidence type="ECO:0000259" key="7">
    <source>
        <dbReference type="Pfam" id="PF08263"/>
    </source>
</evidence>
<keyword evidence="2" id="KW-0433">Leucine-rich repeat</keyword>
<dbReference type="InterPro" id="IPR003591">
    <property type="entry name" value="Leu-rich_rpt_typical-subtyp"/>
</dbReference>
<dbReference type="PANTHER" id="PTHR48065">
    <property type="entry name" value="OS10G0469600 PROTEIN"/>
    <property type="match status" value="1"/>
</dbReference>
<dbReference type="EMBL" id="MLFT02000003">
    <property type="protein sequence ID" value="PHT51540.1"/>
    <property type="molecule type" value="Genomic_DNA"/>
</dbReference>
<name>A0A2G2X261_CAPBA</name>
<dbReference type="OrthoDB" id="1301710at2759"/>
<evidence type="ECO:0000256" key="6">
    <source>
        <dbReference type="ARBA" id="ARBA00023136"/>
    </source>
</evidence>
<evidence type="ECO:0000256" key="1">
    <source>
        <dbReference type="ARBA" id="ARBA00004167"/>
    </source>
</evidence>
<dbReference type="GO" id="GO:0050832">
    <property type="term" value="P:defense response to fungus"/>
    <property type="evidence" value="ECO:0007669"/>
    <property type="project" value="UniProtKB-ARBA"/>
</dbReference>
<protein>
    <recommendedName>
        <fullName evidence="7">Leucine-rich repeat-containing N-terminal plant-type domain-containing protein</fullName>
    </recommendedName>
</protein>
<dbReference type="FunFam" id="3.80.10.10:FF:000095">
    <property type="entry name" value="LRR receptor-like serine/threonine-protein kinase GSO1"/>
    <property type="match status" value="1"/>
</dbReference>
<dbReference type="SUPFAM" id="SSF52058">
    <property type="entry name" value="L domain-like"/>
    <property type="match status" value="1"/>
</dbReference>
<dbReference type="FunFam" id="3.80.10.10:FF:000383">
    <property type="entry name" value="Leucine-rich repeat receptor protein kinase EMS1"/>
    <property type="match status" value="1"/>
</dbReference>
<feature type="domain" description="Leucine-rich repeat-containing N-terminal plant-type" evidence="7">
    <location>
        <begin position="186"/>
        <end position="212"/>
    </location>
</feature>
<keyword evidence="6" id="KW-0472">Membrane</keyword>
<comment type="caution">
    <text evidence="8">The sequence shown here is derived from an EMBL/GenBank/DDBJ whole genome shotgun (WGS) entry which is preliminary data.</text>
</comment>
<dbReference type="Proteomes" id="UP000224567">
    <property type="component" value="Unassembled WGS sequence"/>
</dbReference>
<organism evidence="8 9">
    <name type="scientific">Capsicum baccatum</name>
    <name type="common">Peruvian pepper</name>
    <dbReference type="NCBI Taxonomy" id="33114"/>
    <lineage>
        <taxon>Eukaryota</taxon>
        <taxon>Viridiplantae</taxon>
        <taxon>Streptophyta</taxon>
        <taxon>Embryophyta</taxon>
        <taxon>Tracheophyta</taxon>
        <taxon>Spermatophyta</taxon>
        <taxon>Magnoliopsida</taxon>
        <taxon>eudicotyledons</taxon>
        <taxon>Gunneridae</taxon>
        <taxon>Pentapetalae</taxon>
        <taxon>asterids</taxon>
        <taxon>lamiids</taxon>
        <taxon>Solanales</taxon>
        <taxon>Solanaceae</taxon>
        <taxon>Solanoideae</taxon>
        <taxon>Capsiceae</taxon>
        <taxon>Capsicum</taxon>
    </lineage>
</organism>
<dbReference type="InterPro" id="IPR013210">
    <property type="entry name" value="LRR_N_plant-typ"/>
</dbReference>
<gene>
    <name evidence="8" type="ORF">CQW23_06002</name>
</gene>
<dbReference type="Pfam" id="PF00560">
    <property type="entry name" value="LRR_1"/>
    <property type="match status" value="4"/>
</dbReference>
<evidence type="ECO:0000256" key="4">
    <source>
        <dbReference type="ARBA" id="ARBA00022737"/>
    </source>
</evidence>
<keyword evidence="3" id="KW-0812">Transmembrane</keyword>
<evidence type="ECO:0000256" key="5">
    <source>
        <dbReference type="ARBA" id="ARBA00022989"/>
    </source>
</evidence>
<reference evidence="8 9" key="1">
    <citation type="journal article" date="2017" name="Genome Biol.">
        <title>New reference genome sequences of hot pepper reveal the massive evolution of plant disease-resistance genes by retroduplication.</title>
        <authorList>
            <person name="Kim S."/>
            <person name="Park J."/>
            <person name="Yeom S.I."/>
            <person name="Kim Y.M."/>
            <person name="Seo E."/>
            <person name="Kim K.T."/>
            <person name="Kim M.S."/>
            <person name="Lee J.M."/>
            <person name="Cheong K."/>
            <person name="Shin H.S."/>
            <person name="Kim S.B."/>
            <person name="Han K."/>
            <person name="Lee J."/>
            <person name="Park M."/>
            <person name="Lee H.A."/>
            <person name="Lee H.Y."/>
            <person name="Lee Y."/>
            <person name="Oh S."/>
            <person name="Lee J.H."/>
            <person name="Choi E."/>
            <person name="Choi E."/>
            <person name="Lee S.E."/>
            <person name="Jeon J."/>
            <person name="Kim H."/>
            <person name="Choi G."/>
            <person name="Song H."/>
            <person name="Lee J."/>
            <person name="Lee S.C."/>
            <person name="Kwon J.K."/>
            <person name="Lee H.Y."/>
            <person name="Koo N."/>
            <person name="Hong Y."/>
            <person name="Kim R.W."/>
            <person name="Kang W.H."/>
            <person name="Huh J.H."/>
            <person name="Kang B.C."/>
            <person name="Yang T.J."/>
            <person name="Lee Y.H."/>
            <person name="Bennetzen J.L."/>
            <person name="Choi D."/>
        </authorList>
    </citation>
    <scope>NUCLEOTIDE SEQUENCE [LARGE SCALE GENOMIC DNA]</scope>
    <source>
        <strain evidence="9">cv. PBC81</strain>
    </source>
</reference>
<dbReference type="PRINTS" id="PR00019">
    <property type="entry name" value="LEURICHRPT"/>
</dbReference>
<dbReference type="Gene3D" id="3.80.10.10">
    <property type="entry name" value="Ribonuclease Inhibitor"/>
    <property type="match status" value="3"/>
</dbReference>
<dbReference type="PANTHER" id="PTHR48065:SF75">
    <property type="entry name" value="LEUCINE-RICH REPEAT-CONTAINING N-TERMINAL PLANT-TYPE DOMAIN-CONTAINING PROTEIN"/>
    <property type="match status" value="1"/>
</dbReference>
<evidence type="ECO:0000256" key="2">
    <source>
        <dbReference type="ARBA" id="ARBA00022614"/>
    </source>
</evidence>